<dbReference type="InterPro" id="IPR000626">
    <property type="entry name" value="Ubiquitin-like_dom"/>
</dbReference>
<dbReference type="Proteomes" id="UP000887561">
    <property type="component" value="Unplaced"/>
</dbReference>
<reference evidence="7" key="1">
    <citation type="submission" date="2022-11" db="UniProtKB">
        <authorList>
            <consortium name="WormBaseParasite"/>
        </authorList>
    </citation>
    <scope>IDENTIFICATION</scope>
</reference>
<dbReference type="PROSITE" id="PS50245">
    <property type="entry name" value="CAP_GLY_2"/>
    <property type="match status" value="1"/>
</dbReference>
<dbReference type="SUPFAM" id="SSF74924">
    <property type="entry name" value="Cap-Gly domain"/>
    <property type="match status" value="1"/>
</dbReference>
<dbReference type="PANTHER" id="PTHR18916:SF85">
    <property type="entry name" value="TUBULIN-FOLDING COFACTOR B"/>
    <property type="match status" value="1"/>
</dbReference>
<evidence type="ECO:0000256" key="2">
    <source>
        <dbReference type="ARBA" id="ARBA00022490"/>
    </source>
</evidence>
<evidence type="ECO:0000259" key="5">
    <source>
        <dbReference type="PROSITE" id="PS50245"/>
    </source>
</evidence>
<dbReference type="InterPro" id="IPR029071">
    <property type="entry name" value="Ubiquitin-like_domsf"/>
</dbReference>
<dbReference type="SUPFAM" id="SSF54236">
    <property type="entry name" value="Ubiquitin-like"/>
    <property type="match status" value="1"/>
</dbReference>
<evidence type="ECO:0000313" key="7">
    <source>
        <dbReference type="WBParaSite" id="scaffold2944_cov150.g5717"/>
    </source>
</evidence>
<dbReference type="GO" id="GO:0005938">
    <property type="term" value="C:cell cortex"/>
    <property type="evidence" value="ECO:0007669"/>
    <property type="project" value="TreeGrafter"/>
</dbReference>
<evidence type="ECO:0000313" key="6">
    <source>
        <dbReference type="Proteomes" id="UP000887561"/>
    </source>
</evidence>
<evidence type="ECO:0000256" key="1">
    <source>
        <dbReference type="ARBA" id="ARBA00004496"/>
    </source>
</evidence>
<dbReference type="PROSITE" id="PS00845">
    <property type="entry name" value="CAP_GLY_1"/>
    <property type="match status" value="1"/>
</dbReference>
<comment type="similarity">
    <text evidence="4">Belongs to the TBCB family.</text>
</comment>
<organism evidence="6 7">
    <name type="scientific">Meloidogyne javanica</name>
    <name type="common">Root-knot nematode worm</name>
    <dbReference type="NCBI Taxonomy" id="6303"/>
    <lineage>
        <taxon>Eukaryota</taxon>
        <taxon>Metazoa</taxon>
        <taxon>Ecdysozoa</taxon>
        <taxon>Nematoda</taxon>
        <taxon>Chromadorea</taxon>
        <taxon>Rhabditida</taxon>
        <taxon>Tylenchina</taxon>
        <taxon>Tylenchomorpha</taxon>
        <taxon>Tylenchoidea</taxon>
        <taxon>Meloidogynidae</taxon>
        <taxon>Meloidogyninae</taxon>
        <taxon>Meloidogyne</taxon>
        <taxon>Meloidogyne incognita group</taxon>
    </lineage>
</organism>
<evidence type="ECO:0000256" key="3">
    <source>
        <dbReference type="ARBA" id="ARBA00023186"/>
    </source>
</evidence>
<dbReference type="GO" id="GO:0005634">
    <property type="term" value="C:nucleus"/>
    <property type="evidence" value="ECO:0007669"/>
    <property type="project" value="TreeGrafter"/>
</dbReference>
<dbReference type="WBParaSite" id="scaffold2944_cov150.g5717">
    <property type="protein sequence ID" value="scaffold2944_cov150.g5717"/>
    <property type="gene ID" value="scaffold2944_cov150.g5717"/>
</dbReference>
<dbReference type="GO" id="GO:0031122">
    <property type="term" value="P:cytoplasmic microtubule organization"/>
    <property type="evidence" value="ECO:0007669"/>
    <property type="project" value="TreeGrafter"/>
</dbReference>
<dbReference type="Gene3D" id="2.30.30.190">
    <property type="entry name" value="CAP Gly-rich-like domain"/>
    <property type="match status" value="1"/>
</dbReference>
<name>A0A915M469_MELJA</name>
<comment type="subcellular location">
    <subcellularLocation>
        <location evidence="1">Cytoplasm</location>
    </subcellularLocation>
</comment>
<proteinExistence type="inferred from homology"/>
<dbReference type="InterPro" id="IPR000938">
    <property type="entry name" value="CAP-Gly_domain"/>
</dbReference>
<feature type="domain" description="CAP-Gly" evidence="5">
    <location>
        <begin position="131"/>
        <end position="173"/>
    </location>
</feature>
<dbReference type="InterPro" id="IPR036859">
    <property type="entry name" value="CAP-Gly_dom_sf"/>
</dbReference>
<dbReference type="SMART" id="SM01052">
    <property type="entry name" value="CAP_GLY"/>
    <property type="match status" value="1"/>
</dbReference>
<dbReference type="PANTHER" id="PTHR18916">
    <property type="entry name" value="DYNACTIN 1-RELATED MICROTUBULE-BINDING"/>
    <property type="match status" value="1"/>
</dbReference>
<keyword evidence="2" id="KW-0963">Cytoplasm</keyword>
<protein>
    <submittedName>
        <fullName evidence="7">CAP-Gly domain-containing protein</fullName>
    </submittedName>
</protein>
<dbReference type="Pfam" id="PF14560">
    <property type="entry name" value="Ubiquitin_2"/>
    <property type="match status" value="1"/>
</dbReference>
<evidence type="ECO:0000256" key="4">
    <source>
        <dbReference type="ARBA" id="ARBA00025779"/>
    </source>
</evidence>
<keyword evidence="6" id="KW-1185">Reference proteome</keyword>
<accession>A0A915M469</accession>
<dbReference type="AlphaFoldDB" id="A0A915M469"/>
<dbReference type="GO" id="GO:0051010">
    <property type="term" value="F:microtubule plus-end binding"/>
    <property type="evidence" value="ECO:0007669"/>
    <property type="project" value="TreeGrafter"/>
</dbReference>
<dbReference type="Gene3D" id="3.10.20.90">
    <property type="entry name" value="Phosphatidylinositol 3-kinase Catalytic Subunit, Chain A, domain 1"/>
    <property type="match status" value="1"/>
</dbReference>
<sequence>MLHLSITIDKNEFPYQVRYPAKMAFGEFKVIKLELVVGIYAQDMKLELHSPDGKFCSELVGDDRTLEEVDTARKWKQEFLASRSAFSSSPSCSDHIVSSMQVGKRCIVRTSGQKPRFAKIAYIGPTHFDAKQEAIRPNNWVGVIYENPEGKNDGSLDGKRYFTCRPNYGGFVLPTSIEVLEEDGHFVIDQSDNDQIEEI</sequence>
<dbReference type="GO" id="GO:0035371">
    <property type="term" value="C:microtubule plus-end"/>
    <property type="evidence" value="ECO:0007669"/>
    <property type="project" value="TreeGrafter"/>
</dbReference>
<dbReference type="Pfam" id="PF01302">
    <property type="entry name" value="CAP_GLY"/>
    <property type="match status" value="1"/>
</dbReference>
<keyword evidence="3" id="KW-0143">Chaperone</keyword>